<dbReference type="PROSITE" id="PS50082">
    <property type="entry name" value="WD_REPEATS_2"/>
    <property type="match status" value="1"/>
</dbReference>
<evidence type="ECO:0008006" key="9">
    <source>
        <dbReference type="Google" id="ProtNLM"/>
    </source>
</evidence>
<organism evidence="8">
    <name type="scientific">Melampsora larici-populina (strain 98AG31 / pathotype 3-4-7)</name>
    <name type="common">Poplar leaf rust fungus</name>
    <dbReference type="NCBI Taxonomy" id="747676"/>
    <lineage>
        <taxon>Eukaryota</taxon>
        <taxon>Fungi</taxon>
        <taxon>Dikarya</taxon>
        <taxon>Basidiomycota</taxon>
        <taxon>Pucciniomycotina</taxon>
        <taxon>Pucciniomycetes</taxon>
        <taxon>Pucciniales</taxon>
        <taxon>Melampsoraceae</taxon>
        <taxon>Melampsora</taxon>
    </lineage>
</organism>
<keyword evidence="3" id="KW-0677">Repeat</keyword>
<keyword evidence="8" id="KW-1185">Reference proteome</keyword>
<gene>
    <name evidence="7" type="ORF">MELLADRAFT_93502</name>
</gene>
<keyword evidence="2 5" id="KW-0853">WD repeat</keyword>
<evidence type="ECO:0000313" key="7">
    <source>
        <dbReference type="EMBL" id="EGG10507.1"/>
    </source>
</evidence>
<feature type="region of interest" description="Disordered" evidence="6">
    <location>
        <begin position="160"/>
        <end position="184"/>
    </location>
</feature>
<name>F4RAM3_MELLP</name>
<evidence type="ECO:0000256" key="4">
    <source>
        <dbReference type="ARBA" id="ARBA00023242"/>
    </source>
</evidence>
<feature type="region of interest" description="Disordered" evidence="6">
    <location>
        <begin position="447"/>
        <end position="474"/>
    </location>
</feature>
<dbReference type="EMBL" id="GL883094">
    <property type="protein sequence ID" value="EGG10507.1"/>
    <property type="molecule type" value="Genomic_DNA"/>
</dbReference>
<accession>F4RAM3</accession>
<evidence type="ECO:0000313" key="8">
    <source>
        <dbReference type="Proteomes" id="UP000001072"/>
    </source>
</evidence>
<dbReference type="KEGG" id="mlr:MELLADRAFT_93502"/>
<dbReference type="Pfam" id="PF00400">
    <property type="entry name" value="WD40"/>
    <property type="match status" value="1"/>
</dbReference>
<dbReference type="RefSeq" id="XP_007405976.1">
    <property type="nucleotide sequence ID" value="XM_007405914.1"/>
</dbReference>
<protein>
    <recommendedName>
        <fullName evidence="9">Anaphase-promoting complex subunit 4 WD40 domain-containing protein</fullName>
    </recommendedName>
</protein>
<keyword evidence="4" id="KW-0539">Nucleus</keyword>
<feature type="compositionally biased region" description="Acidic residues" evidence="6">
    <location>
        <begin position="447"/>
        <end position="457"/>
    </location>
</feature>
<dbReference type="InterPro" id="IPR037850">
    <property type="entry name" value="RBBP5/Swd1"/>
</dbReference>
<dbReference type="FunCoup" id="F4RAM3">
    <property type="interactions" value="850"/>
</dbReference>
<dbReference type="InParanoid" id="F4RAM3"/>
<dbReference type="HOGENOM" id="CLU_032142_2_2_1"/>
<dbReference type="InterPro" id="IPR015943">
    <property type="entry name" value="WD40/YVTN_repeat-like_dom_sf"/>
</dbReference>
<dbReference type="PROSITE" id="PS50294">
    <property type="entry name" value="WD_REPEATS_REGION"/>
    <property type="match status" value="1"/>
</dbReference>
<dbReference type="STRING" id="747676.F4RAM3"/>
<dbReference type="InterPro" id="IPR001680">
    <property type="entry name" value="WD40_rpt"/>
</dbReference>
<dbReference type="VEuPathDB" id="FungiDB:MELLADRAFT_93502"/>
<evidence type="ECO:0000256" key="6">
    <source>
        <dbReference type="SAM" id="MobiDB-lite"/>
    </source>
</evidence>
<dbReference type="GO" id="GO:0048188">
    <property type="term" value="C:Set1C/COMPASS complex"/>
    <property type="evidence" value="ECO:0007669"/>
    <property type="project" value="InterPro"/>
</dbReference>
<sequence>MNLELQNPFAQDFPDKVDTTLDSLAVITKFNPHGLFAGQYLAIGRLDGCITILDFESKRTIKFFLGHVKPITSLSWSKKSKYLLSASRDWNVIVWNLLTGERRDTIRFDAPVTSAQFHPKNSKVIVVTLQSQEEAIFVDLRSQGGRWELDFHSGDNLADPSQPVNVTQVQDDAPRRGRHGARRKRQAATVVRFHPSGDLVYVGTSQGALHVFDARTKLLLKTEQVSNKNTIKSMEFDTHGTSLVLNSADRAIRVYSLQSTPDSKVPNLILDHKFQDAVARTPWQGCKFGSEYVIGGAGHRDSHQIFIWDRSSGSLTKILEGPKDPLEDFDIRSKWHPNRPIVASVSNLGLIHVWVTSVTENWSSYAPGFDELDENVEYHEKEDEFDHEDELDVERRRKDEQDRFIDIFNLDKPLLPHTIPIKSNQSKPADDDTNEDFFIPIDYDLENGEQEEIIDKEEDVKGFDQRNESVSMPG</sequence>
<dbReference type="GeneID" id="18936594"/>
<reference evidence="8" key="1">
    <citation type="journal article" date="2011" name="Proc. Natl. Acad. Sci. U.S.A.">
        <title>Obligate biotrophy features unraveled by the genomic analysis of rust fungi.</title>
        <authorList>
            <person name="Duplessis S."/>
            <person name="Cuomo C.A."/>
            <person name="Lin Y.-C."/>
            <person name="Aerts A."/>
            <person name="Tisserant E."/>
            <person name="Veneault-Fourrey C."/>
            <person name="Joly D.L."/>
            <person name="Hacquard S."/>
            <person name="Amselem J."/>
            <person name="Cantarel B.L."/>
            <person name="Chiu R."/>
            <person name="Coutinho P.M."/>
            <person name="Feau N."/>
            <person name="Field M."/>
            <person name="Frey P."/>
            <person name="Gelhaye E."/>
            <person name="Goldberg J."/>
            <person name="Grabherr M.G."/>
            <person name="Kodira C.D."/>
            <person name="Kohler A."/>
            <person name="Kuees U."/>
            <person name="Lindquist E.A."/>
            <person name="Lucas S.M."/>
            <person name="Mago R."/>
            <person name="Mauceli E."/>
            <person name="Morin E."/>
            <person name="Murat C."/>
            <person name="Pangilinan J.L."/>
            <person name="Park R."/>
            <person name="Pearson M."/>
            <person name="Quesneville H."/>
            <person name="Rouhier N."/>
            <person name="Sakthikumar S."/>
            <person name="Salamov A.A."/>
            <person name="Schmutz J."/>
            <person name="Selles B."/>
            <person name="Shapiro H."/>
            <person name="Tanguay P."/>
            <person name="Tuskan G.A."/>
            <person name="Henrissat B."/>
            <person name="Van de Peer Y."/>
            <person name="Rouze P."/>
            <person name="Ellis J.G."/>
            <person name="Dodds P.N."/>
            <person name="Schein J.E."/>
            <person name="Zhong S."/>
            <person name="Hamelin R.C."/>
            <person name="Grigoriev I.V."/>
            <person name="Szabo L.J."/>
            <person name="Martin F."/>
        </authorList>
    </citation>
    <scope>NUCLEOTIDE SEQUENCE [LARGE SCALE GENOMIC DNA]</scope>
    <source>
        <strain evidence="8">98AG31 / pathotype 3-4-7</strain>
    </source>
</reference>
<evidence type="ECO:0000256" key="5">
    <source>
        <dbReference type="PROSITE-ProRule" id="PRU00221"/>
    </source>
</evidence>
<dbReference type="PROSITE" id="PS00678">
    <property type="entry name" value="WD_REPEATS_1"/>
    <property type="match status" value="1"/>
</dbReference>
<dbReference type="OrthoDB" id="196858at2759"/>
<dbReference type="AlphaFoldDB" id="F4RAM3"/>
<dbReference type="SUPFAM" id="SSF50978">
    <property type="entry name" value="WD40 repeat-like"/>
    <property type="match status" value="1"/>
</dbReference>
<feature type="repeat" description="WD" evidence="5">
    <location>
        <begin position="64"/>
        <end position="105"/>
    </location>
</feature>
<evidence type="ECO:0000256" key="3">
    <source>
        <dbReference type="ARBA" id="ARBA00022737"/>
    </source>
</evidence>
<dbReference type="InterPro" id="IPR019775">
    <property type="entry name" value="WD40_repeat_CS"/>
</dbReference>
<evidence type="ECO:0000256" key="2">
    <source>
        <dbReference type="ARBA" id="ARBA00022574"/>
    </source>
</evidence>
<dbReference type="SMART" id="SM00320">
    <property type="entry name" value="WD40"/>
    <property type="match status" value="5"/>
</dbReference>
<dbReference type="InterPro" id="IPR036322">
    <property type="entry name" value="WD40_repeat_dom_sf"/>
</dbReference>
<evidence type="ECO:0000256" key="1">
    <source>
        <dbReference type="ARBA" id="ARBA00004123"/>
    </source>
</evidence>
<dbReference type="PANTHER" id="PTHR44040">
    <property type="entry name" value="RETINOBLASTOMA-BINDING PROTEIN 5"/>
    <property type="match status" value="1"/>
</dbReference>
<dbReference type="eggNOG" id="KOG1273">
    <property type="taxonomic scope" value="Eukaryota"/>
</dbReference>
<comment type="subcellular location">
    <subcellularLocation>
        <location evidence="1">Nucleus</location>
    </subcellularLocation>
</comment>
<feature type="compositionally biased region" description="Basic and acidic residues" evidence="6">
    <location>
        <begin position="458"/>
        <end position="467"/>
    </location>
</feature>
<proteinExistence type="predicted"/>
<dbReference type="Gene3D" id="2.130.10.10">
    <property type="entry name" value="YVTN repeat-like/Quinoprotein amine dehydrogenase"/>
    <property type="match status" value="1"/>
</dbReference>
<dbReference type="Proteomes" id="UP000001072">
    <property type="component" value="Unassembled WGS sequence"/>
</dbReference>
<dbReference type="PANTHER" id="PTHR44040:SF1">
    <property type="entry name" value="RETINOBLASTOMA-BINDING PROTEIN 5"/>
    <property type="match status" value="1"/>
</dbReference>